<evidence type="ECO:0000256" key="1">
    <source>
        <dbReference type="SAM" id="Phobius"/>
    </source>
</evidence>
<dbReference type="InterPro" id="IPR038507">
    <property type="entry name" value="YcnI-like_sf"/>
</dbReference>
<organism evidence="3 4">
    <name type="scientific">Paenibacillus phytohabitans</name>
    <dbReference type="NCBI Taxonomy" id="2654978"/>
    <lineage>
        <taxon>Bacteria</taxon>
        <taxon>Bacillati</taxon>
        <taxon>Bacillota</taxon>
        <taxon>Bacilli</taxon>
        <taxon>Bacillales</taxon>
        <taxon>Paenibacillaceae</taxon>
        <taxon>Paenibacillus</taxon>
    </lineage>
</organism>
<feature type="transmembrane region" description="Helical" evidence="1">
    <location>
        <begin position="227"/>
        <end position="247"/>
    </location>
</feature>
<evidence type="ECO:0000259" key="2">
    <source>
        <dbReference type="Pfam" id="PF07987"/>
    </source>
</evidence>
<feature type="domain" description="YncI copper-binding" evidence="2">
    <location>
        <begin position="64"/>
        <end position="175"/>
    </location>
</feature>
<proteinExistence type="predicted"/>
<accession>A0ABX1YNJ4</accession>
<dbReference type="CDD" id="cd08545">
    <property type="entry name" value="YcnI_like"/>
    <property type="match status" value="1"/>
</dbReference>
<evidence type="ECO:0000313" key="3">
    <source>
        <dbReference type="EMBL" id="NOU82436.1"/>
    </source>
</evidence>
<dbReference type="EMBL" id="WHOB01000078">
    <property type="protein sequence ID" value="NOU82436.1"/>
    <property type="molecule type" value="Genomic_DNA"/>
</dbReference>
<keyword evidence="1" id="KW-1133">Transmembrane helix</keyword>
<protein>
    <submittedName>
        <fullName evidence="3">DUF1775 domain-containing protein</fullName>
    </submittedName>
</protein>
<dbReference type="Pfam" id="PF07987">
    <property type="entry name" value="DUF1775"/>
    <property type="match status" value="1"/>
</dbReference>
<keyword evidence="1" id="KW-0472">Membrane</keyword>
<comment type="caution">
    <text evidence="3">The sequence shown here is derived from an EMBL/GenBank/DDBJ whole genome shotgun (WGS) entry which is preliminary data.</text>
</comment>
<dbReference type="InterPro" id="IPR012533">
    <property type="entry name" value="YcnI-copper_dom"/>
</dbReference>
<keyword evidence="4" id="KW-1185">Reference proteome</keyword>
<evidence type="ECO:0000313" key="4">
    <source>
        <dbReference type="Proteomes" id="UP000596857"/>
    </source>
</evidence>
<reference evidence="3 4" key="1">
    <citation type="submission" date="2019-10" db="EMBL/GenBank/DDBJ databases">
        <title>Description of Paenibacillus terricola sp. nov.</title>
        <authorList>
            <person name="Carlier A."/>
            <person name="Qi S."/>
        </authorList>
    </citation>
    <scope>NUCLEOTIDE SEQUENCE [LARGE SCALE GENOMIC DNA]</scope>
    <source>
        <strain evidence="3 4">LMG 31459</strain>
    </source>
</reference>
<dbReference type="Gene3D" id="2.60.40.2230">
    <property type="entry name" value="Uncharacterised protein YcnI-like PF07987, DUF1775"/>
    <property type="match status" value="1"/>
</dbReference>
<name>A0ABX1YNJ4_9BACL</name>
<sequence length="252" mass="27054">MPWSRDWLRGSGIFRGKDRAYRMIMGLHMREGEIELNRLFRKIAALAVPAAAALMVFAAVASAHVTVSPAQSSAGAWETYTLKVPSEKDIATVQVDLRIPAGAAFKQYEAAPGWDVTVDGDKVSWIANGDGIQAGQFQRFYFTVQNPAAAGDIAWNAYQHYADGSVVQWSGEEGSESPHSITAIAEASGGGTHSHGSMDMADNGTMTMDEHEAIMEEEGNSSSVSPMLYIALGISLLSFLLAAIALLRGKKE</sequence>
<keyword evidence="1" id="KW-0812">Transmembrane</keyword>
<dbReference type="Proteomes" id="UP000596857">
    <property type="component" value="Unassembled WGS sequence"/>
</dbReference>
<gene>
    <name evidence="3" type="ORF">GC101_26565</name>
</gene>